<evidence type="ECO:0000313" key="1">
    <source>
        <dbReference type="EMBL" id="ATB36238.1"/>
    </source>
</evidence>
<dbReference type="KEGG" id="cfus:CYFUS_001652"/>
<dbReference type="AlphaFoldDB" id="A0A250IYC2"/>
<dbReference type="RefSeq" id="WP_232537776.1">
    <property type="nucleotide sequence ID" value="NZ_CP022098.1"/>
</dbReference>
<accession>A0A250IYC2</accession>
<name>A0A250IYC2_9BACT</name>
<proteinExistence type="predicted"/>
<evidence type="ECO:0000313" key="2">
    <source>
        <dbReference type="Proteomes" id="UP000217257"/>
    </source>
</evidence>
<dbReference type="Pfam" id="PF09544">
    <property type="entry name" value="DUF2381"/>
    <property type="match status" value="1"/>
</dbReference>
<dbReference type="InterPro" id="IPR011754">
    <property type="entry name" value="Mxa_paralog_2268"/>
</dbReference>
<protein>
    <submittedName>
        <fullName evidence="1">Uncharacterized protein</fullName>
    </submittedName>
</protein>
<reference evidence="1 2" key="1">
    <citation type="submission" date="2017-06" db="EMBL/GenBank/DDBJ databases">
        <title>Sequencing and comparative analysis of myxobacterial genomes.</title>
        <authorList>
            <person name="Rupp O."/>
            <person name="Goesmann A."/>
            <person name="Sogaard-Andersen L."/>
        </authorList>
    </citation>
    <scope>NUCLEOTIDE SEQUENCE [LARGE SCALE GENOMIC DNA]</scope>
    <source>
        <strain evidence="1 2">DSM 52655</strain>
    </source>
</reference>
<organism evidence="1 2">
    <name type="scientific">Cystobacter fuscus</name>
    <dbReference type="NCBI Taxonomy" id="43"/>
    <lineage>
        <taxon>Bacteria</taxon>
        <taxon>Pseudomonadati</taxon>
        <taxon>Myxococcota</taxon>
        <taxon>Myxococcia</taxon>
        <taxon>Myxococcales</taxon>
        <taxon>Cystobacterineae</taxon>
        <taxon>Archangiaceae</taxon>
        <taxon>Cystobacter</taxon>
    </lineage>
</organism>
<gene>
    <name evidence="1" type="ORF">CYFUS_001652</name>
</gene>
<dbReference type="EMBL" id="CP022098">
    <property type="protein sequence ID" value="ATB36238.1"/>
    <property type="molecule type" value="Genomic_DNA"/>
</dbReference>
<sequence>MEGKAYSYTREEGTQAVSLAVRLLLSNPSAEPWTTAGAALVDSAGEQVDLSAFQRAPIVPGTDGNVVVGTEREPGRLACPCTLKLWEAQGSRTVTFGNVRFPEGPKPGR</sequence>
<dbReference type="Proteomes" id="UP000217257">
    <property type="component" value="Chromosome"/>
</dbReference>